<dbReference type="InterPro" id="IPR044429">
    <property type="entry name" value="SETD4_SET"/>
</dbReference>
<dbReference type="Pfam" id="PF00856">
    <property type="entry name" value="SET"/>
    <property type="match status" value="1"/>
</dbReference>
<comment type="caution">
    <text evidence="2">The sequence shown here is derived from an EMBL/GenBank/DDBJ whole genome shotgun (WGS) entry which is preliminary data.</text>
</comment>
<proteinExistence type="predicted"/>
<dbReference type="PROSITE" id="PS50280">
    <property type="entry name" value="SET"/>
    <property type="match status" value="1"/>
</dbReference>
<name>A0ABQ8FM61_9FUNG</name>
<dbReference type="InterPro" id="IPR050600">
    <property type="entry name" value="SETD3_SETD6_MTase"/>
</dbReference>
<organism evidence="2 3">
    <name type="scientific">Batrachochytrium salamandrivorans</name>
    <dbReference type="NCBI Taxonomy" id="1357716"/>
    <lineage>
        <taxon>Eukaryota</taxon>
        <taxon>Fungi</taxon>
        <taxon>Fungi incertae sedis</taxon>
        <taxon>Chytridiomycota</taxon>
        <taxon>Chytridiomycota incertae sedis</taxon>
        <taxon>Chytridiomycetes</taxon>
        <taxon>Rhizophydiales</taxon>
        <taxon>Rhizophydiales incertae sedis</taxon>
        <taxon>Batrachochytrium</taxon>
    </lineage>
</organism>
<gene>
    <name evidence="2" type="ORF">BASA50_003173</name>
</gene>
<dbReference type="Gene3D" id="3.90.1410.10">
    <property type="entry name" value="set domain protein methyltransferase, domain 1"/>
    <property type="match status" value="1"/>
</dbReference>
<dbReference type="CDD" id="cd19177">
    <property type="entry name" value="SET_SETD4"/>
    <property type="match status" value="1"/>
</dbReference>
<dbReference type="PANTHER" id="PTHR13271">
    <property type="entry name" value="UNCHARACTERIZED PUTATIVE METHYLTRANSFERASE"/>
    <property type="match status" value="1"/>
</dbReference>
<dbReference type="Proteomes" id="UP001648503">
    <property type="component" value="Unassembled WGS sequence"/>
</dbReference>
<sequence length="426" mass="47679">MDASSKGTVVLGDSRWSAFQVWLEQHGLSHPSLVLAYFPDTGRGLMATADFEEGDILVRIPARVLLTPKRTHLLFNGHPAIVALKQHPSIALFIAWQALHRTPEWGPYMDILPQSFDTMPLCMPLDMLKALPYDIQAMARDQRTKIDTDYRLVCEALVTAGYGNIPMATFEWAWIVVNTRCISMNTATMASETPTSISGMSLVGRRPQITLAPFLDCLNHTPSARISAGYNAAEKAYVIRTLVPYPKGSEVHINYGPHDNNFLLAEYGFVVPNNPYNHVVLDREVDNEMVGWVAVMELLKSEGMHGEYIVADEDIGYRIINAMRLLVAVQRGHSLVAVLPAWRRVLGGTLPYISKELESATLERLACIFKAKLTRCQQALESIDKKNFMVPLYALLFSKKILNETIQTLEKVIDMVSNELSLFSTK</sequence>
<dbReference type="SUPFAM" id="SSF82199">
    <property type="entry name" value="SET domain"/>
    <property type="match status" value="1"/>
</dbReference>
<feature type="domain" description="SET" evidence="1">
    <location>
        <begin position="31"/>
        <end position="256"/>
    </location>
</feature>
<dbReference type="PANTHER" id="PTHR13271:SF151">
    <property type="entry name" value="SET DOMAIN-CONTAINING PROTEIN 4"/>
    <property type="match status" value="1"/>
</dbReference>
<evidence type="ECO:0000313" key="3">
    <source>
        <dbReference type="Proteomes" id="UP001648503"/>
    </source>
</evidence>
<reference evidence="2 3" key="1">
    <citation type="submission" date="2021-02" db="EMBL/GenBank/DDBJ databases">
        <title>Variation within the Batrachochytrium salamandrivorans European outbreak.</title>
        <authorList>
            <person name="Kelly M."/>
            <person name="Pasmans F."/>
            <person name="Shea T.P."/>
            <person name="Munoz J.F."/>
            <person name="Carranza S."/>
            <person name="Cuomo C.A."/>
            <person name="Martel A."/>
        </authorList>
    </citation>
    <scope>NUCLEOTIDE SEQUENCE [LARGE SCALE GENOMIC DNA]</scope>
    <source>
        <strain evidence="2 3">AMFP18/2</strain>
    </source>
</reference>
<evidence type="ECO:0000313" key="2">
    <source>
        <dbReference type="EMBL" id="KAH6599230.1"/>
    </source>
</evidence>
<dbReference type="InterPro" id="IPR046341">
    <property type="entry name" value="SET_dom_sf"/>
</dbReference>
<protein>
    <recommendedName>
        <fullName evidence="1">SET domain-containing protein</fullName>
    </recommendedName>
</protein>
<dbReference type="InterPro" id="IPR001214">
    <property type="entry name" value="SET_dom"/>
</dbReference>
<evidence type="ECO:0000259" key="1">
    <source>
        <dbReference type="PROSITE" id="PS50280"/>
    </source>
</evidence>
<dbReference type="EMBL" id="JAFCIX010000074">
    <property type="protein sequence ID" value="KAH6599230.1"/>
    <property type="molecule type" value="Genomic_DNA"/>
</dbReference>
<accession>A0ABQ8FM61</accession>
<keyword evidence="3" id="KW-1185">Reference proteome</keyword>